<keyword evidence="3" id="KW-1185">Reference proteome</keyword>
<dbReference type="PANTHER" id="PTHR45348:SF2">
    <property type="entry name" value="ZINC-TYPE ALCOHOL DEHYDROGENASE-LIKE PROTEIN C2E1P3.01"/>
    <property type="match status" value="1"/>
</dbReference>
<dbReference type="InterPro" id="IPR036291">
    <property type="entry name" value="NAD(P)-bd_dom_sf"/>
</dbReference>
<name>A0A6A4GZ08_9AGAR</name>
<dbReference type="OrthoDB" id="10257049at2759"/>
<dbReference type="SUPFAM" id="SSF51735">
    <property type="entry name" value="NAD(P)-binding Rossmann-fold domains"/>
    <property type="match status" value="1"/>
</dbReference>
<dbReference type="Proteomes" id="UP000799118">
    <property type="component" value="Unassembled WGS sequence"/>
</dbReference>
<dbReference type="GO" id="GO:0016651">
    <property type="term" value="F:oxidoreductase activity, acting on NAD(P)H"/>
    <property type="evidence" value="ECO:0007669"/>
    <property type="project" value="InterPro"/>
</dbReference>
<accession>A0A6A4GZ08</accession>
<dbReference type="Pfam" id="PF08240">
    <property type="entry name" value="ADH_N"/>
    <property type="match status" value="1"/>
</dbReference>
<dbReference type="Pfam" id="PF00107">
    <property type="entry name" value="ADH_zinc_N"/>
    <property type="match status" value="1"/>
</dbReference>
<dbReference type="SUPFAM" id="SSF50129">
    <property type="entry name" value="GroES-like"/>
    <property type="match status" value="1"/>
</dbReference>
<proteinExistence type="predicted"/>
<evidence type="ECO:0000313" key="2">
    <source>
        <dbReference type="EMBL" id="KAE9390324.1"/>
    </source>
</evidence>
<dbReference type="SMART" id="SM00829">
    <property type="entry name" value="PKS_ER"/>
    <property type="match status" value="1"/>
</dbReference>
<dbReference type="Gene3D" id="3.40.50.720">
    <property type="entry name" value="NAD(P)-binding Rossmann-like Domain"/>
    <property type="match status" value="1"/>
</dbReference>
<dbReference type="CDD" id="cd08249">
    <property type="entry name" value="enoyl_reductase_like"/>
    <property type="match status" value="1"/>
</dbReference>
<gene>
    <name evidence="2" type="ORF">BT96DRAFT_925978</name>
</gene>
<organism evidence="2 3">
    <name type="scientific">Gymnopus androsaceus JB14</name>
    <dbReference type="NCBI Taxonomy" id="1447944"/>
    <lineage>
        <taxon>Eukaryota</taxon>
        <taxon>Fungi</taxon>
        <taxon>Dikarya</taxon>
        <taxon>Basidiomycota</taxon>
        <taxon>Agaricomycotina</taxon>
        <taxon>Agaricomycetes</taxon>
        <taxon>Agaricomycetidae</taxon>
        <taxon>Agaricales</taxon>
        <taxon>Marasmiineae</taxon>
        <taxon>Omphalotaceae</taxon>
        <taxon>Gymnopus</taxon>
    </lineage>
</organism>
<dbReference type="InterPro" id="IPR013149">
    <property type="entry name" value="ADH-like_C"/>
</dbReference>
<dbReference type="PANTHER" id="PTHR45348">
    <property type="entry name" value="HYPOTHETICAL OXIDOREDUCTASE (EUROFUNG)"/>
    <property type="match status" value="1"/>
</dbReference>
<protein>
    <submittedName>
        <fullName evidence="2">GroES-like protein</fullName>
    </submittedName>
</protein>
<dbReference type="InterPro" id="IPR020843">
    <property type="entry name" value="ER"/>
</dbReference>
<feature type="domain" description="Enoyl reductase (ER)" evidence="1">
    <location>
        <begin position="17"/>
        <end position="297"/>
    </location>
</feature>
<dbReference type="EMBL" id="ML769662">
    <property type="protein sequence ID" value="KAE9390324.1"/>
    <property type="molecule type" value="Genomic_DNA"/>
</dbReference>
<dbReference type="AlphaFoldDB" id="A0A6A4GZ08"/>
<dbReference type="InterPro" id="IPR013154">
    <property type="entry name" value="ADH-like_N"/>
</dbReference>
<dbReference type="InterPro" id="IPR011032">
    <property type="entry name" value="GroES-like_sf"/>
</dbReference>
<dbReference type="Gene3D" id="3.90.180.10">
    <property type="entry name" value="Medium-chain alcohol dehydrogenases, catalytic domain"/>
    <property type="match status" value="1"/>
</dbReference>
<dbReference type="InterPro" id="IPR047122">
    <property type="entry name" value="Trans-enoyl_RdTase-like"/>
</dbReference>
<sequence>MASLPETIKALQIQLDKTLKVIEIPFASQNLVKNLPEDQIIIRVRAVGLNPSDWKHAMGPLGRKPGTIAGCDAAGDVVKIGSAVKHLQVGDRASGFTFGGSFQTNNGAYSEYVRFVAAVCFKLPKSMTYEEAASFPIPHLTAVQAFYMRLNIPKPLSPSPKRESILIWGGSTAVGHHAVQLAVLSGLKVFVTASVAAHEELKVLGAEACFDYKAPGVAKQIQAAAGEEGIIYGLDTVCEKGSTDVCVDAMSTSRGGNIITLVHTVSEAIENRRKDVHVEFEATKNRRKDVHVELILVYTQIGSALTLGGFLELPAMPQDKAATLEYVSEYMPRILENWKEGEGTPKFNTQRLRHMQGGLEQIHEGLEIMRDGKYSREKLVYTVA</sequence>
<evidence type="ECO:0000313" key="3">
    <source>
        <dbReference type="Proteomes" id="UP000799118"/>
    </source>
</evidence>
<evidence type="ECO:0000259" key="1">
    <source>
        <dbReference type="SMART" id="SM00829"/>
    </source>
</evidence>
<reference evidence="2" key="1">
    <citation type="journal article" date="2019" name="Environ. Microbiol.">
        <title>Fungal ecological strategies reflected in gene transcription - a case study of two litter decomposers.</title>
        <authorList>
            <person name="Barbi F."/>
            <person name="Kohler A."/>
            <person name="Barry K."/>
            <person name="Baskaran P."/>
            <person name="Daum C."/>
            <person name="Fauchery L."/>
            <person name="Ihrmark K."/>
            <person name="Kuo A."/>
            <person name="LaButti K."/>
            <person name="Lipzen A."/>
            <person name="Morin E."/>
            <person name="Grigoriev I.V."/>
            <person name="Henrissat B."/>
            <person name="Lindahl B."/>
            <person name="Martin F."/>
        </authorList>
    </citation>
    <scope>NUCLEOTIDE SEQUENCE</scope>
    <source>
        <strain evidence="2">JB14</strain>
    </source>
</reference>